<comment type="cofactor">
    <cofactor evidence="2 11">
        <name>Mg(2+)</name>
        <dbReference type="ChEBI" id="CHEBI:18420"/>
    </cofactor>
</comment>
<accession>A0A223HVG0</accession>
<dbReference type="GO" id="GO:0000287">
    <property type="term" value="F:magnesium ion binding"/>
    <property type="evidence" value="ECO:0007669"/>
    <property type="project" value="UniProtKB-UniRule"/>
</dbReference>
<feature type="binding site" evidence="11">
    <location>
        <position position="120"/>
    </location>
    <ligand>
        <name>ATP</name>
        <dbReference type="ChEBI" id="CHEBI:30616"/>
    </ligand>
</feature>
<evidence type="ECO:0000256" key="11">
    <source>
        <dbReference type="HAMAP-Rule" id="MF_00228"/>
    </source>
</evidence>
<dbReference type="CDD" id="cd01170">
    <property type="entry name" value="THZ_kinase"/>
    <property type="match status" value="1"/>
</dbReference>
<dbReference type="NCBIfam" id="NF006830">
    <property type="entry name" value="PRK09355.1"/>
    <property type="match status" value="1"/>
</dbReference>
<dbReference type="Pfam" id="PF02110">
    <property type="entry name" value="HK"/>
    <property type="match status" value="1"/>
</dbReference>
<keyword evidence="8 11" id="KW-0067">ATP-binding</keyword>
<gene>
    <name evidence="11" type="primary">thiM</name>
    <name evidence="12" type="ORF">Thert_00245</name>
</gene>
<evidence type="ECO:0000256" key="4">
    <source>
        <dbReference type="ARBA" id="ARBA00022679"/>
    </source>
</evidence>
<keyword evidence="7 11" id="KW-0418">Kinase</keyword>
<dbReference type="UniPathway" id="UPA00060">
    <property type="reaction ID" value="UER00139"/>
</dbReference>
<evidence type="ECO:0000313" key="12">
    <source>
        <dbReference type="EMBL" id="AST56471.1"/>
    </source>
</evidence>
<dbReference type="GO" id="GO:0009228">
    <property type="term" value="P:thiamine biosynthetic process"/>
    <property type="evidence" value="ECO:0007669"/>
    <property type="project" value="UniProtKB-KW"/>
</dbReference>
<dbReference type="PRINTS" id="PR01099">
    <property type="entry name" value="HYETHTZKNASE"/>
</dbReference>
<keyword evidence="5 11" id="KW-0479">Metal-binding</keyword>
<dbReference type="InterPro" id="IPR000417">
    <property type="entry name" value="Hyethyz_kinase"/>
</dbReference>
<dbReference type="AlphaFoldDB" id="A0A223HVG0"/>
<evidence type="ECO:0000256" key="8">
    <source>
        <dbReference type="ARBA" id="ARBA00022840"/>
    </source>
</evidence>
<feature type="binding site" evidence="11">
    <location>
        <position position="165"/>
    </location>
    <ligand>
        <name>ATP</name>
        <dbReference type="ChEBI" id="CHEBI:30616"/>
    </ligand>
</feature>
<reference evidence="12 13" key="1">
    <citation type="submission" date="2016-08" db="EMBL/GenBank/DDBJ databases">
        <title>A novel genetic cassette of butanologenic Thermoanaerobacterium thermosaccharolyticum that directly convert cellulose to butanol.</title>
        <authorList>
            <person name="Li T."/>
            <person name="He J."/>
        </authorList>
    </citation>
    <scope>NUCLEOTIDE SEQUENCE [LARGE SCALE GENOMIC DNA]</scope>
    <source>
        <strain evidence="12 13">TG57</strain>
    </source>
</reference>
<dbReference type="SUPFAM" id="SSF53613">
    <property type="entry name" value="Ribokinase-like"/>
    <property type="match status" value="1"/>
</dbReference>
<dbReference type="NCBIfam" id="TIGR00694">
    <property type="entry name" value="thiM"/>
    <property type="match status" value="1"/>
</dbReference>
<evidence type="ECO:0000256" key="2">
    <source>
        <dbReference type="ARBA" id="ARBA00001946"/>
    </source>
</evidence>
<keyword evidence="4 11" id="KW-0808">Transferase</keyword>
<dbReference type="Gene3D" id="3.40.1190.20">
    <property type="match status" value="1"/>
</dbReference>
<comment type="pathway">
    <text evidence="3 11">Cofactor biosynthesis; thiamine diphosphate biosynthesis; 4-methyl-5-(2-phosphoethyl)-thiazole from 5-(2-hydroxyethyl)-4-methylthiazole: step 1/1.</text>
</comment>
<evidence type="ECO:0000256" key="10">
    <source>
        <dbReference type="ARBA" id="ARBA00022977"/>
    </source>
</evidence>
<dbReference type="GO" id="GO:0004417">
    <property type="term" value="F:hydroxyethylthiazole kinase activity"/>
    <property type="evidence" value="ECO:0007669"/>
    <property type="project" value="UniProtKB-UniRule"/>
</dbReference>
<proteinExistence type="inferred from homology"/>
<sequence>MVEEAIKVLKRLKKEVPLVHAITNYVVINDNANALLSVGASPAMVMSPDEAYDFTAISNALYVNIGTINNETKETIINSVISAKDHKKPVVLDPVGCAAIKSRVDFVNMLLKIGEISIIKGNGGEIKALSGESANVKGVDSLDDSGNVDSCVKLAKLTNTVVVSTGKEDYISDGRRVVKVNNGTYLFTKITGAGCTLGAIMAATSACSDDKVISSLAALLVMNISGELAEKECNTPGSFRTKFIDYLYILDSDMIRKYADIEVLEA</sequence>
<keyword evidence="6 11" id="KW-0547">Nucleotide-binding</keyword>
<dbReference type="GO" id="GO:0005524">
    <property type="term" value="F:ATP binding"/>
    <property type="evidence" value="ECO:0007669"/>
    <property type="project" value="UniProtKB-UniRule"/>
</dbReference>
<name>A0A223HVG0_THETR</name>
<evidence type="ECO:0000256" key="9">
    <source>
        <dbReference type="ARBA" id="ARBA00022842"/>
    </source>
</evidence>
<evidence type="ECO:0000256" key="7">
    <source>
        <dbReference type="ARBA" id="ARBA00022777"/>
    </source>
</evidence>
<feature type="binding site" evidence="11">
    <location>
        <position position="44"/>
    </location>
    <ligand>
        <name>substrate</name>
    </ligand>
</feature>
<keyword evidence="9 11" id="KW-0460">Magnesium</keyword>
<comment type="function">
    <text evidence="11">Catalyzes the phosphorylation of the hydroxyl group of 4-methyl-5-beta-hydroxyethylthiazole (THZ).</text>
</comment>
<dbReference type="Proteomes" id="UP000214975">
    <property type="component" value="Chromosome"/>
</dbReference>
<comment type="catalytic activity">
    <reaction evidence="1 11">
        <text>5-(2-hydroxyethyl)-4-methylthiazole + ATP = 4-methyl-5-(2-phosphooxyethyl)-thiazole + ADP + H(+)</text>
        <dbReference type="Rhea" id="RHEA:24212"/>
        <dbReference type="ChEBI" id="CHEBI:15378"/>
        <dbReference type="ChEBI" id="CHEBI:17957"/>
        <dbReference type="ChEBI" id="CHEBI:30616"/>
        <dbReference type="ChEBI" id="CHEBI:58296"/>
        <dbReference type="ChEBI" id="CHEBI:456216"/>
        <dbReference type="EC" id="2.7.1.50"/>
    </reaction>
</comment>
<dbReference type="InterPro" id="IPR029056">
    <property type="entry name" value="Ribokinase-like"/>
</dbReference>
<dbReference type="RefSeq" id="WP_094396716.1">
    <property type="nucleotide sequence ID" value="NZ_CP016893.1"/>
</dbReference>
<evidence type="ECO:0000256" key="1">
    <source>
        <dbReference type="ARBA" id="ARBA00001771"/>
    </source>
</evidence>
<evidence type="ECO:0000256" key="3">
    <source>
        <dbReference type="ARBA" id="ARBA00004868"/>
    </source>
</evidence>
<comment type="similarity">
    <text evidence="11">Belongs to the Thz kinase family.</text>
</comment>
<evidence type="ECO:0000256" key="5">
    <source>
        <dbReference type="ARBA" id="ARBA00022723"/>
    </source>
</evidence>
<feature type="binding site" evidence="11">
    <location>
        <position position="192"/>
    </location>
    <ligand>
        <name>substrate</name>
    </ligand>
</feature>
<evidence type="ECO:0000256" key="6">
    <source>
        <dbReference type="ARBA" id="ARBA00022741"/>
    </source>
</evidence>
<dbReference type="EMBL" id="CP016893">
    <property type="protein sequence ID" value="AST56471.1"/>
    <property type="molecule type" value="Genomic_DNA"/>
</dbReference>
<dbReference type="EC" id="2.7.1.50" evidence="11"/>
<dbReference type="GO" id="GO:0009229">
    <property type="term" value="P:thiamine diphosphate biosynthetic process"/>
    <property type="evidence" value="ECO:0007669"/>
    <property type="project" value="UniProtKB-UniRule"/>
</dbReference>
<dbReference type="HAMAP" id="MF_00228">
    <property type="entry name" value="Thz_kinase"/>
    <property type="match status" value="1"/>
</dbReference>
<keyword evidence="10 11" id="KW-0784">Thiamine biosynthesis</keyword>
<evidence type="ECO:0000313" key="13">
    <source>
        <dbReference type="Proteomes" id="UP000214975"/>
    </source>
</evidence>
<protein>
    <recommendedName>
        <fullName evidence="11">Hydroxyethylthiazole kinase</fullName>
        <ecNumber evidence="11">2.7.1.50</ecNumber>
    </recommendedName>
    <alternativeName>
        <fullName evidence="11">4-methyl-5-beta-hydroxyethylthiazole kinase</fullName>
        <shortName evidence="11">TH kinase</shortName>
        <shortName evidence="11">Thz kinase</shortName>
    </alternativeName>
</protein>
<organism evidence="12 13">
    <name type="scientific">Thermoanaerobacterium thermosaccharolyticum</name>
    <name type="common">Clostridium thermosaccharolyticum</name>
    <dbReference type="NCBI Taxonomy" id="1517"/>
    <lineage>
        <taxon>Bacteria</taxon>
        <taxon>Bacillati</taxon>
        <taxon>Bacillota</taxon>
        <taxon>Clostridia</taxon>
        <taxon>Thermoanaerobacterales</taxon>
        <taxon>Thermoanaerobacteraceae</taxon>
        <taxon>Thermoanaerobacterium</taxon>
    </lineage>
</organism>
<dbReference type="PIRSF" id="PIRSF000513">
    <property type="entry name" value="Thz_kinase"/>
    <property type="match status" value="1"/>
</dbReference>